<feature type="region of interest" description="Disordered" evidence="1">
    <location>
        <begin position="1"/>
        <end position="21"/>
    </location>
</feature>
<feature type="region of interest" description="Disordered" evidence="1">
    <location>
        <begin position="191"/>
        <end position="210"/>
    </location>
</feature>
<name>A0ABP9H5J5_9ACTN</name>
<accession>A0ABP9H5J5</accession>
<feature type="transmembrane region" description="Helical" evidence="2">
    <location>
        <begin position="86"/>
        <end position="104"/>
    </location>
</feature>
<protein>
    <recommendedName>
        <fullName evidence="3">Oxidoreductase molybdopterin-binding domain-containing protein</fullName>
    </recommendedName>
</protein>
<gene>
    <name evidence="4" type="ORF">GCM10023224_48500</name>
</gene>
<evidence type="ECO:0000256" key="2">
    <source>
        <dbReference type="SAM" id="Phobius"/>
    </source>
</evidence>
<dbReference type="PANTHER" id="PTHR19372">
    <property type="entry name" value="SULFITE REDUCTASE"/>
    <property type="match status" value="1"/>
</dbReference>
<feature type="transmembrane region" description="Helical" evidence="2">
    <location>
        <begin position="111"/>
        <end position="130"/>
    </location>
</feature>
<feature type="region of interest" description="Disordered" evidence="1">
    <location>
        <begin position="216"/>
        <end position="252"/>
    </location>
</feature>
<keyword evidence="2" id="KW-0812">Transmembrane</keyword>
<dbReference type="SUPFAM" id="SSF56524">
    <property type="entry name" value="Oxidoreductase molybdopterin-binding domain"/>
    <property type="match status" value="1"/>
</dbReference>
<dbReference type="Pfam" id="PF17957">
    <property type="entry name" value="Big_7"/>
    <property type="match status" value="1"/>
</dbReference>
<keyword evidence="5" id="KW-1185">Reference proteome</keyword>
<dbReference type="Gene3D" id="3.90.420.10">
    <property type="entry name" value="Oxidoreductase, molybdopterin-binding domain"/>
    <property type="match status" value="1"/>
</dbReference>
<feature type="domain" description="Oxidoreductase molybdopterin-binding" evidence="3">
    <location>
        <begin position="335"/>
        <end position="494"/>
    </location>
</feature>
<organism evidence="4 5">
    <name type="scientific">Streptomonospora halophila</name>
    <dbReference type="NCBI Taxonomy" id="427369"/>
    <lineage>
        <taxon>Bacteria</taxon>
        <taxon>Bacillati</taxon>
        <taxon>Actinomycetota</taxon>
        <taxon>Actinomycetes</taxon>
        <taxon>Streptosporangiales</taxon>
        <taxon>Nocardiopsidaceae</taxon>
        <taxon>Streptomonospora</taxon>
    </lineage>
</organism>
<dbReference type="InterPro" id="IPR008335">
    <property type="entry name" value="Mopterin_OxRdtase_euk"/>
</dbReference>
<feature type="compositionally biased region" description="Low complexity" evidence="1">
    <location>
        <begin position="228"/>
        <end position="252"/>
    </location>
</feature>
<dbReference type="InterPro" id="IPR000572">
    <property type="entry name" value="OxRdtase_Mopterin-bd_dom"/>
</dbReference>
<feature type="compositionally biased region" description="Low complexity" evidence="1">
    <location>
        <begin position="200"/>
        <end position="210"/>
    </location>
</feature>
<evidence type="ECO:0000313" key="5">
    <source>
        <dbReference type="Proteomes" id="UP001499993"/>
    </source>
</evidence>
<dbReference type="RefSeq" id="WP_345559194.1">
    <property type="nucleotide sequence ID" value="NZ_BAABIK010000044.1"/>
</dbReference>
<dbReference type="PRINTS" id="PR00407">
    <property type="entry name" value="EUMOPTERIN"/>
</dbReference>
<dbReference type="Gene3D" id="2.60.40.650">
    <property type="match status" value="1"/>
</dbReference>
<reference evidence="5" key="1">
    <citation type="journal article" date="2019" name="Int. J. Syst. Evol. Microbiol.">
        <title>The Global Catalogue of Microorganisms (GCM) 10K type strain sequencing project: providing services to taxonomists for standard genome sequencing and annotation.</title>
        <authorList>
            <consortium name="The Broad Institute Genomics Platform"/>
            <consortium name="The Broad Institute Genome Sequencing Center for Infectious Disease"/>
            <person name="Wu L."/>
            <person name="Ma J."/>
        </authorList>
    </citation>
    <scope>NUCLEOTIDE SEQUENCE [LARGE SCALE GENOMIC DNA]</scope>
    <source>
        <strain evidence="5">JCM 18123</strain>
    </source>
</reference>
<feature type="compositionally biased region" description="Basic and acidic residues" evidence="1">
    <location>
        <begin position="583"/>
        <end position="599"/>
    </location>
</feature>
<dbReference type="InterPro" id="IPR036374">
    <property type="entry name" value="OxRdtase_Mopterin-bd_sf"/>
</dbReference>
<evidence type="ECO:0000256" key="1">
    <source>
        <dbReference type="SAM" id="MobiDB-lite"/>
    </source>
</evidence>
<dbReference type="PANTHER" id="PTHR19372:SF7">
    <property type="entry name" value="SULFITE OXIDASE, MITOCHONDRIAL"/>
    <property type="match status" value="1"/>
</dbReference>
<comment type="caution">
    <text evidence="4">The sequence shown here is derived from an EMBL/GenBank/DDBJ whole genome shotgun (WGS) entry which is preliminary data.</text>
</comment>
<keyword evidence="2" id="KW-1133">Transmembrane helix</keyword>
<feature type="region of interest" description="Disordered" evidence="1">
    <location>
        <begin position="583"/>
        <end position="615"/>
    </location>
</feature>
<dbReference type="EMBL" id="BAABIK010000044">
    <property type="protein sequence ID" value="GAA4956935.1"/>
    <property type="molecule type" value="Genomic_DNA"/>
</dbReference>
<dbReference type="InterPro" id="IPR014756">
    <property type="entry name" value="Ig_E-set"/>
</dbReference>
<dbReference type="Pfam" id="PF00174">
    <property type="entry name" value="Oxidored_molyb"/>
    <property type="match status" value="1"/>
</dbReference>
<sequence>MSDHQNTSAAEPAGAQPPPERPRPLVGALCGLIAAGAALGTAEIAGALIRPQATPLIAVGQAVIDLTPQALREFAIAAVGEADRPLLVAGTAVLLALFVAAIGVGALRRAWVGDAGIAALAVIAGAAALTRPEADAVYALPSVAGGVVALILLRVLVRAAPPQSPSAPGAAQPGGQDAVAAEGIAADTAGARNADEDAEPAAADASADTAAGAYSLSEAGTPTGADTPPSAGAQAAPAPADSGPTAAPTAAPGGFDRRRFVLLAGSAALLSAGAGTGGRWYATAQAGVEASREAVRLPRPDSPAPPLPDGAELDVDGLSSFFTPNGDFYRVDTALSIPRIDATSWRLRIHGRGASEREYTYADLLERTDLVERDVTLACVSNPVGGSYVGNARWIGVPLAALLREAGVRPPGEGGRADQLVSRSTDGMTIGTPVEAVMDGRDAMLAIGMNGRPLPADHGFPARVVVPGLYGYVSACKWIEEMELTTFDAFDAYWVPRGWAQRAPIKTQSRIGTPRAGAEVAAGTVPVAGVAWAQNVGVDRVEVRVDDGPWQPARLAAEDTADTWRQWVLDWDAEPGEHRISVRASDRSGHTQTADEARPAPDGATGYHTVDVTVS</sequence>
<keyword evidence="2" id="KW-0472">Membrane</keyword>
<dbReference type="Proteomes" id="UP001499993">
    <property type="component" value="Unassembled WGS sequence"/>
</dbReference>
<dbReference type="SUPFAM" id="SSF81296">
    <property type="entry name" value="E set domains"/>
    <property type="match status" value="1"/>
</dbReference>
<evidence type="ECO:0000259" key="3">
    <source>
        <dbReference type="Pfam" id="PF00174"/>
    </source>
</evidence>
<evidence type="ECO:0000313" key="4">
    <source>
        <dbReference type="EMBL" id="GAA4956935.1"/>
    </source>
</evidence>
<feature type="transmembrane region" description="Helical" evidence="2">
    <location>
        <begin position="136"/>
        <end position="157"/>
    </location>
</feature>
<proteinExistence type="predicted"/>